<organism evidence="2 3">
    <name type="scientific">Jannaschia faecimaris</name>
    <dbReference type="NCBI Taxonomy" id="1244108"/>
    <lineage>
        <taxon>Bacteria</taxon>
        <taxon>Pseudomonadati</taxon>
        <taxon>Pseudomonadota</taxon>
        <taxon>Alphaproteobacteria</taxon>
        <taxon>Rhodobacterales</taxon>
        <taxon>Roseobacteraceae</taxon>
        <taxon>Jannaschia</taxon>
    </lineage>
</organism>
<feature type="domain" description="DDE" evidence="1">
    <location>
        <begin position="2"/>
        <end position="84"/>
    </location>
</feature>
<evidence type="ECO:0000313" key="2">
    <source>
        <dbReference type="EMBL" id="SDZ58238.1"/>
    </source>
</evidence>
<reference evidence="3" key="1">
    <citation type="submission" date="2016-10" db="EMBL/GenBank/DDBJ databases">
        <authorList>
            <person name="Varghese N."/>
            <person name="Submissions S."/>
        </authorList>
    </citation>
    <scope>NUCLEOTIDE SEQUENCE [LARGE SCALE GENOMIC DNA]</scope>
    <source>
        <strain evidence="3">DSM 100420</strain>
    </source>
</reference>
<dbReference type="PANTHER" id="PTHR35528">
    <property type="entry name" value="BLL1675 PROTEIN"/>
    <property type="match status" value="1"/>
</dbReference>
<proteinExistence type="predicted"/>
<sequence>MFVKINRERHSLWRAVDHEDEIPESFVKTKVGKKAALRFLRNALRKHGRSVSIMTDMLSSHGAARQEAVRLANNRAENSHLPFRGLAVSFQ</sequence>
<gene>
    <name evidence="2" type="ORF">SAMN05444004_12512</name>
</gene>
<evidence type="ECO:0000313" key="3">
    <source>
        <dbReference type="Proteomes" id="UP000198914"/>
    </source>
</evidence>
<dbReference type="Pfam" id="PF13610">
    <property type="entry name" value="DDE_Tnp_IS240"/>
    <property type="match status" value="1"/>
</dbReference>
<dbReference type="EMBL" id="FNPX01000025">
    <property type="protein sequence ID" value="SDZ58238.1"/>
    <property type="molecule type" value="Genomic_DNA"/>
</dbReference>
<protein>
    <submittedName>
        <fullName evidence="2">Putative transposase</fullName>
    </submittedName>
</protein>
<dbReference type="AlphaFoldDB" id="A0A1H3U7A8"/>
<dbReference type="STRING" id="1244108.SAMN05444004_12512"/>
<dbReference type="InterPro" id="IPR052183">
    <property type="entry name" value="IS_Transposase"/>
</dbReference>
<name>A0A1H3U7A8_9RHOB</name>
<keyword evidence="3" id="KW-1185">Reference proteome</keyword>
<dbReference type="PANTHER" id="PTHR35528:SF3">
    <property type="entry name" value="BLL1675 PROTEIN"/>
    <property type="match status" value="1"/>
</dbReference>
<dbReference type="Proteomes" id="UP000198914">
    <property type="component" value="Unassembled WGS sequence"/>
</dbReference>
<dbReference type="OrthoDB" id="7659383at2"/>
<accession>A0A1H3U7A8</accession>
<evidence type="ECO:0000259" key="1">
    <source>
        <dbReference type="Pfam" id="PF13610"/>
    </source>
</evidence>
<dbReference type="InterPro" id="IPR032874">
    <property type="entry name" value="DDE_dom"/>
</dbReference>